<dbReference type="GO" id="GO:0005975">
    <property type="term" value="P:carbohydrate metabolic process"/>
    <property type="evidence" value="ECO:0007669"/>
    <property type="project" value="UniProtKB-ARBA"/>
</dbReference>
<keyword evidence="3" id="KW-1185">Reference proteome</keyword>
<name>A0A0U4D812_9ACTN</name>
<dbReference type="Proteomes" id="UP000067689">
    <property type="component" value="Chromosome"/>
</dbReference>
<dbReference type="AlphaFoldDB" id="A0A0U4D812"/>
<dbReference type="RefSeq" id="WP_067856073.1">
    <property type="nucleotide sequence ID" value="NZ_CP011502.1"/>
</dbReference>
<dbReference type="KEGG" id="aer:AERYTH_06265"/>
<accession>A0A0U4D812</accession>
<feature type="chain" id="PRO_5006848415" description="Alpha-amylase" evidence="1">
    <location>
        <begin position="27"/>
        <end position="675"/>
    </location>
</feature>
<sequence>MKNTRLSVLALLVVALVLGLAPAASAADEPRLPDFVGGSTDAPGVEVRIERSTTGQTDGPFETAATTTTDASGRYRVTLAEGLYRATFNAQPNGSAESRLRGSATYRSDSWSGGEPYFSVRPDYRGGPWSQELETTYLPSRTGRLKGQITSICQDARPHGRSEVYAADDADPARAGSFAFYDATGYDVTGFEEPTKVLVRADGYLPSWVGGDDFASATPFTLPTTGATPTADTQGPDVTLEPAFEDGVTSTVRGTVVNRSYDGVSGLEVRLYRSVTDTPEGPWVLEATRTSGSGRGAGSFTAPVPQGLYRATVNEIPDGSPASRTYLPRAWRHWSAPKLQGTGVEDATNICVNRGTVELGAQTVEPAGGTFAGRVTDRRGEALSWVEVALYADDATDGDPIRTTRTDGFGRWEMPAISGAAKLRFTPGKTYVNGQQLVVHRTAWSGGASDADSAQTVSAERGSTTSVDVRLLDAPLVVQKNPTVPPRPLAGSRVTANPGYSTVSAATQRYQWQRYDGRRWTTISGATRRAYHPTASDVGHQLRVQVTHVPPRSYEGVAPVTVASRGSSTIVRTKAHVRASAKVKGSRSFDVSARITLGGTPRPTGTAYVQWIALRPKGDYLYPSGKTYERRVRYSRGALRTTLRTPRSGYWAYAVIVPGTKTVIEHYDDHYVRLR</sequence>
<reference evidence="2 3" key="1">
    <citation type="journal article" date="1991" name="Int. J. Syst. Bacteriol.">
        <title>Description of the erythromycin-producing bacterium Arthrobacter sp. strain NRRL B-3381 as Aeromicrobium erythreum gen. nov., sp. nov.</title>
        <authorList>
            <person name="Miller E.S."/>
            <person name="Woese C.R."/>
            <person name="Brenner S."/>
        </authorList>
    </citation>
    <scope>NUCLEOTIDE SEQUENCE [LARGE SCALE GENOMIC DNA]</scope>
    <source>
        <strain evidence="2 3">AR18</strain>
    </source>
</reference>
<evidence type="ECO:0000256" key="1">
    <source>
        <dbReference type="SAM" id="SignalP"/>
    </source>
</evidence>
<dbReference type="Gene3D" id="2.60.40.10">
    <property type="entry name" value="Immunoglobulins"/>
    <property type="match status" value="1"/>
</dbReference>
<keyword evidence="1" id="KW-0732">Signal</keyword>
<evidence type="ECO:0000313" key="3">
    <source>
        <dbReference type="Proteomes" id="UP000067689"/>
    </source>
</evidence>
<evidence type="ECO:0008006" key="4">
    <source>
        <dbReference type="Google" id="ProtNLM"/>
    </source>
</evidence>
<dbReference type="InterPro" id="IPR013783">
    <property type="entry name" value="Ig-like_fold"/>
</dbReference>
<gene>
    <name evidence="2" type="ORF">AERYTH_06265</name>
</gene>
<dbReference type="EMBL" id="CP011502">
    <property type="protein sequence ID" value="ALX04322.1"/>
    <property type="molecule type" value="Genomic_DNA"/>
</dbReference>
<dbReference type="OrthoDB" id="3739314at2"/>
<proteinExistence type="predicted"/>
<organism evidence="2 3">
    <name type="scientific">Aeromicrobium erythreum</name>
    <dbReference type="NCBI Taxonomy" id="2041"/>
    <lineage>
        <taxon>Bacteria</taxon>
        <taxon>Bacillati</taxon>
        <taxon>Actinomycetota</taxon>
        <taxon>Actinomycetes</taxon>
        <taxon>Propionibacteriales</taxon>
        <taxon>Nocardioidaceae</taxon>
        <taxon>Aeromicrobium</taxon>
    </lineage>
</organism>
<dbReference type="Gene3D" id="2.60.40.2700">
    <property type="match status" value="1"/>
</dbReference>
<feature type="signal peptide" evidence="1">
    <location>
        <begin position="1"/>
        <end position="26"/>
    </location>
</feature>
<dbReference type="PATRIC" id="fig|2041.4.peg.1315"/>
<evidence type="ECO:0000313" key="2">
    <source>
        <dbReference type="EMBL" id="ALX04322.1"/>
    </source>
</evidence>
<protein>
    <recommendedName>
        <fullName evidence="4">Alpha-amylase</fullName>
    </recommendedName>
</protein>